<feature type="transmembrane region" description="Helical" evidence="1">
    <location>
        <begin position="27"/>
        <end position="48"/>
    </location>
</feature>
<keyword evidence="3" id="KW-1185">Reference proteome</keyword>
<accession>A0A4Z0YJ28</accession>
<dbReference type="OrthoDB" id="5599753at2759"/>
<reference evidence="2 3" key="1">
    <citation type="submission" date="2019-03" db="EMBL/GenBank/DDBJ databases">
        <title>Draft genome sequence of Xylaria hypoxylon DSM 108379, a ubiquitous saprotrophic-parasitic fungi on hardwood.</title>
        <authorList>
            <person name="Buettner E."/>
            <person name="Leonhardt S."/>
            <person name="Gebauer A.M."/>
            <person name="Liers C."/>
            <person name="Hofrichter M."/>
            <person name="Kellner H."/>
        </authorList>
    </citation>
    <scope>NUCLEOTIDE SEQUENCE [LARGE SCALE GENOMIC DNA]</scope>
    <source>
        <strain evidence="2 3">DSM 108379</strain>
    </source>
</reference>
<keyword evidence="1" id="KW-0472">Membrane</keyword>
<dbReference type="EMBL" id="SKBN01000069">
    <property type="protein sequence ID" value="TGJ84329.1"/>
    <property type="molecule type" value="Genomic_DNA"/>
</dbReference>
<dbReference type="Proteomes" id="UP000297716">
    <property type="component" value="Unassembled WGS sequence"/>
</dbReference>
<keyword evidence="1" id="KW-1133">Transmembrane helix</keyword>
<sequence length="289" mass="31237">MGLYDSLAIPRLSISIPWGADGKKGSLPIVLLAAVPVVLPAAYLAYVLRQGARRTTATTSITPPDPLLGNAKSYKEGGDTLAIPSAVLAAPDRYIVAKEHVVSEAIPLRRILPGLRPGLDGEAERGLLETYLGTTMRMFTWTPQAFAMKSIVSRLPDGAAHANTFSTPYLDACLFEPGDRVCGVYVVREHIVNSSGGERVFLDLSSPEGWKGPTVGGVLDCGVVLEENEGEVFVRFVNQTVMWRTKDEKPTLLEGTVSRWLHTAMVGWMMVRGVEAVTGRDDTTTVKKA</sequence>
<dbReference type="AlphaFoldDB" id="A0A4Z0YJ28"/>
<protein>
    <submittedName>
        <fullName evidence="2">Uncharacterized protein</fullName>
    </submittedName>
</protein>
<evidence type="ECO:0000313" key="2">
    <source>
        <dbReference type="EMBL" id="TGJ84329.1"/>
    </source>
</evidence>
<organism evidence="2 3">
    <name type="scientific">Xylaria hypoxylon</name>
    <dbReference type="NCBI Taxonomy" id="37992"/>
    <lineage>
        <taxon>Eukaryota</taxon>
        <taxon>Fungi</taxon>
        <taxon>Dikarya</taxon>
        <taxon>Ascomycota</taxon>
        <taxon>Pezizomycotina</taxon>
        <taxon>Sordariomycetes</taxon>
        <taxon>Xylariomycetidae</taxon>
        <taxon>Xylariales</taxon>
        <taxon>Xylariaceae</taxon>
        <taxon>Xylaria</taxon>
    </lineage>
</organism>
<comment type="caution">
    <text evidence="2">The sequence shown here is derived from an EMBL/GenBank/DDBJ whole genome shotgun (WGS) entry which is preliminary data.</text>
</comment>
<evidence type="ECO:0000313" key="3">
    <source>
        <dbReference type="Proteomes" id="UP000297716"/>
    </source>
</evidence>
<name>A0A4Z0YJ28_9PEZI</name>
<gene>
    <name evidence="2" type="ORF">E0Z10_g4409</name>
</gene>
<proteinExistence type="predicted"/>
<keyword evidence="1" id="KW-0812">Transmembrane</keyword>
<evidence type="ECO:0000256" key="1">
    <source>
        <dbReference type="SAM" id="Phobius"/>
    </source>
</evidence>